<protein>
    <submittedName>
        <fullName evidence="2">Uncharacterized protein</fullName>
    </submittedName>
</protein>
<reference evidence="2 3" key="1">
    <citation type="submission" date="2014-04" db="EMBL/GenBank/DDBJ databases">
        <title>A new species of microsporidia sheds light on the evolution of extreme parasitism.</title>
        <authorList>
            <person name="Haag K.L."/>
            <person name="James T.Y."/>
            <person name="Larsson R."/>
            <person name="Schaer T.M."/>
            <person name="Refardt D."/>
            <person name="Pombert J.-F."/>
            <person name="Ebert D."/>
        </authorList>
    </citation>
    <scope>NUCLEOTIDE SEQUENCE [LARGE SCALE GENOMIC DNA]</scope>
    <source>
        <strain evidence="2 3">UGP3</strain>
        <tissue evidence="2">Spores</tissue>
    </source>
</reference>
<dbReference type="Proteomes" id="UP000029725">
    <property type="component" value="Unassembled WGS sequence"/>
</dbReference>
<dbReference type="HOGENOM" id="CLU_2237232_0_0_1"/>
<accession>A0A098VRD3</accession>
<evidence type="ECO:0000313" key="3">
    <source>
        <dbReference type="Proteomes" id="UP000029725"/>
    </source>
</evidence>
<feature type="region of interest" description="Disordered" evidence="1">
    <location>
        <begin position="41"/>
        <end position="74"/>
    </location>
</feature>
<evidence type="ECO:0000256" key="1">
    <source>
        <dbReference type="SAM" id="MobiDB-lite"/>
    </source>
</evidence>
<dbReference type="EMBL" id="JMKJ01000233">
    <property type="protein sequence ID" value="KGG51592.1"/>
    <property type="molecule type" value="Genomic_DNA"/>
</dbReference>
<dbReference type="VEuPathDB" id="MicrosporidiaDB:DI09_30p80"/>
<keyword evidence="3" id="KW-1185">Reference proteome</keyword>
<dbReference type="GeneID" id="25259528"/>
<name>A0A098VRD3_9MICR</name>
<organism evidence="2 3">
    <name type="scientific">Mitosporidium daphniae</name>
    <dbReference type="NCBI Taxonomy" id="1485682"/>
    <lineage>
        <taxon>Eukaryota</taxon>
        <taxon>Fungi</taxon>
        <taxon>Fungi incertae sedis</taxon>
        <taxon>Microsporidia</taxon>
        <taxon>Mitosporidium</taxon>
    </lineage>
</organism>
<evidence type="ECO:0000313" key="2">
    <source>
        <dbReference type="EMBL" id="KGG51592.1"/>
    </source>
</evidence>
<feature type="compositionally biased region" description="Basic and acidic residues" evidence="1">
    <location>
        <begin position="43"/>
        <end position="60"/>
    </location>
</feature>
<dbReference type="RefSeq" id="XP_013238050.1">
    <property type="nucleotide sequence ID" value="XM_013382596.1"/>
</dbReference>
<gene>
    <name evidence="2" type="ORF">DI09_30p80</name>
</gene>
<proteinExistence type="predicted"/>
<comment type="caution">
    <text evidence="2">The sequence shown here is derived from an EMBL/GenBank/DDBJ whole genome shotgun (WGS) entry which is preliminary data.</text>
</comment>
<dbReference type="AlphaFoldDB" id="A0A098VRD3"/>
<sequence>MVSIAHQINIYKFLDRKAPAKHFLASSKILRGGRSLPKISIQHSDEEAVEKSFKDPKKGNSADNGGKGDGLIPSTSAYLMDRREITSEMHGTPTTNEMGIIWSSI</sequence>